<evidence type="ECO:0000313" key="1">
    <source>
        <dbReference type="EMBL" id="KER29591.1"/>
    </source>
</evidence>
<sequence>MFHLHSRLHGPPDSCPNNTIIVCVQPATSQMLFILLWRSSEIPVKLFQDIYRYIWRSLESMTSRCLWSSEKGGEILLVNCKQIDLRLISYYK</sequence>
<proteinExistence type="predicted"/>
<organism evidence="1 2">
    <name type="scientific">Opisthorchis viverrini</name>
    <name type="common">Southeast Asian liver fluke</name>
    <dbReference type="NCBI Taxonomy" id="6198"/>
    <lineage>
        <taxon>Eukaryota</taxon>
        <taxon>Metazoa</taxon>
        <taxon>Spiralia</taxon>
        <taxon>Lophotrochozoa</taxon>
        <taxon>Platyhelminthes</taxon>
        <taxon>Trematoda</taxon>
        <taxon>Digenea</taxon>
        <taxon>Opisthorchiida</taxon>
        <taxon>Opisthorchiata</taxon>
        <taxon>Opisthorchiidae</taxon>
        <taxon>Opisthorchis</taxon>
    </lineage>
</organism>
<dbReference type="EMBL" id="KL596675">
    <property type="protein sequence ID" value="KER29591.1"/>
    <property type="molecule type" value="Genomic_DNA"/>
</dbReference>
<dbReference type="RefSeq" id="XP_009166629.1">
    <property type="nucleotide sequence ID" value="XM_009168365.1"/>
</dbReference>
<dbReference type="GeneID" id="20317981"/>
<keyword evidence="2" id="KW-1185">Reference proteome</keyword>
<dbReference type="KEGG" id="ovi:T265_03794"/>
<gene>
    <name evidence="1" type="ORF">T265_03794</name>
</gene>
<reference evidence="1 2" key="1">
    <citation type="submission" date="2013-11" db="EMBL/GenBank/DDBJ databases">
        <title>Opisthorchis viverrini - life in the bile duct.</title>
        <authorList>
            <person name="Young N.D."/>
            <person name="Nagarajan N."/>
            <person name="Lin S.J."/>
            <person name="Korhonen P.K."/>
            <person name="Jex A.R."/>
            <person name="Hall R.S."/>
            <person name="Safavi-Hemami H."/>
            <person name="Kaewkong W."/>
            <person name="Bertrand D."/>
            <person name="Gao S."/>
            <person name="Seet Q."/>
            <person name="Wongkham S."/>
            <person name="Teh B.T."/>
            <person name="Wongkham C."/>
            <person name="Intapan P.M."/>
            <person name="Maleewong W."/>
            <person name="Yang X."/>
            <person name="Hu M."/>
            <person name="Wang Z."/>
            <person name="Hofmann A."/>
            <person name="Sternberg P.W."/>
            <person name="Tan P."/>
            <person name="Wang J."/>
            <person name="Gasser R.B."/>
        </authorList>
    </citation>
    <scope>NUCLEOTIDE SEQUENCE [LARGE SCALE GENOMIC DNA]</scope>
</reference>
<protein>
    <submittedName>
        <fullName evidence="1">Uncharacterized protein</fullName>
    </submittedName>
</protein>
<dbReference type="Proteomes" id="UP000054324">
    <property type="component" value="Unassembled WGS sequence"/>
</dbReference>
<dbReference type="CTD" id="20317981"/>
<evidence type="ECO:0000313" key="2">
    <source>
        <dbReference type="Proteomes" id="UP000054324"/>
    </source>
</evidence>
<dbReference type="AlphaFoldDB" id="A0A074ZR52"/>
<accession>A0A074ZR52</accession>
<name>A0A074ZR52_OPIVI</name>